<dbReference type="InterPro" id="IPR026992">
    <property type="entry name" value="DIOX_N"/>
</dbReference>
<comment type="similarity">
    <text evidence="1 2">Belongs to the iron/ascorbate-dependent oxidoreductase family.</text>
</comment>
<dbReference type="InterPro" id="IPR050231">
    <property type="entry name" value="Iron_ascorbate_oxido_reductase"/>
</dbReference>
<keyword evidence="2" id="KW-0479">Metal-binding</keyword>
<dbReference type="Pfam" id="PF14226">
    <property type="entry name" value="DIOX_N"/>
    <property type="match status" value="1"/>
</dbReference>
<evidence type="ECO:0000259" key="3">
    <source>
        <dbReference type="PROSITE" id="PS51471"/>
    </source>
</evidence>
<gene>
    <name evidence="4" type="ORF">ASPBRDRAFT_189147</name>
</gene>
<dbReference type="EMBL" id="KV878701">
    <property type="protein sequence ID" value="OJJ66109.1"/>
    <property type="molecule type" value="Genomic_DNA"/>
</dbReference>
<accession>A0A1L9U385</accession>
<keyword evidence="2" id="KW-0408">Iron</keyword>
<dbReference type="InterPro" id="IPR005123">
    <property type="entry name" value="Oxoglu/Fe-dep_dioxygenase_dom"/>
</dbReference>
<reference evidence="5" key="1">
    <citation type="journal article" date="2017" name="Genome Biol.">
        <title>Comparative genomics reveals high biological diversity and specific adaptations in the industrially and medically important fungal genus Aspergillus.</title>
        <authorList>
            <person name="de Vries R.P."/>
            <person name="Riley R."/>
            <person name="Wiebenga A."/>
            <person name="Aguilar-Osorio G."/>
            <person name="Amillis S."/>
            <person name="Uchima C.A."/>
            <person name="Anderluh G."/>
            <person name="Asadollahi M."/>
            <person name="Askin M."/>
            <person name="Barry K."/>
            <person name="Battaglia E."/>
            <person name="Bayram O."/>
            <person name="Benocci T."/>
            <person name="Braus-Stromeyer S.A."/>
            <person name="Caldana C."/>
            <person name="Canovas D."/>
            <person name="Cerqueira G.C."/>
            <person name="Chen F."/>
            <person name="Chen W."/>
            <person name="Choi C."/>
            <person name="Clum A."/>
            <person name="Dos Santos R.A."/>
            <person name="Damasio A.R."/>
            <person name="Diallinas G."/>
            <person name="Emri T."/>
            <person name="Fekete E."/>
            <person name="Flipphi M."/>
            <person name="Freyberg S."/>
            <person name="Gallo A."/>
            <person name="Gournas C."/>
            <person name="Habgood R."/>
            <person name="Hainaut M."/>
            <person name="Harispe M.L."/>
            <person name="Henrissat B."/>
            <person name="Hilden K.S."/>
            <person name="Hope R."/>
            <person name="Hossain A."/>
            <person name="Karabika E."/>
            <person name="Karaffa L."/>
            <person name="Karanyi Z."/>
            <person name="Krasevec N."/>
            <person name="Kuo A."/>
            <person name="Kusch H."/>
            <person name="LaButti K."/>
            <person name="Lagendijk E.L."/>
            <person name="Lapidus A."/>
            <person name="Levasseur A."/>
            <person name="Lindquist E."/>
            <person name="Lipzen A."/>
            <person name="Logrieco A.F."/>
            <person name="MacCabe A."/>
            <person name="Maekelae M.R."/>
            <person name="Malavazi I."/>
            <person name="Melin P."/>
            <person name="Meyer V."/>
            <person name="Mielnichuk N."/>
            <person name="Miskei M."/>
            <person name="Molnar A.P."/>
            <person name="Mule G."/>
            <person name="Ngan C.Y."/>
            <person name="Orejas M."/>
            <person name="Orosz E."/>
            <person name="Ouedraogo J.P."/>
            <person name="Overkamp K.M."/>
            <person name="Park H.-S."/>
            <person name="Perrone G."/>
            <person name="Piumi F."/>
            <person name="Punt P.J."/>
            <person name="Ram A.F."/>
            <person name="Ramon A."/>
            <person name="Rauscher S."/>
            <person name="Record E."/>
            <person name="Riano-Pachon D.M."/>
            <person name="Robert V."/>
            <person name="Roehrig J."/>
            <person name="Ruller R."/>
            <person name="Salamov A."/>
            <person name="Salih N.S."/>
            <person name="Samson R.A."/>
            <person name="Sandor E."/>
            <person name="Sanguinetti M."/>
            <person name="Schuetze T."/>
            <person name="Sepcic K."/>
            <person name="Shelest E."/>
            <person name="Sherlock G."/>
            <person name="Sophianopoulou V."/>
            <person name="Squina F.M."/>
            <person name="Sun H."/>
            <person name="Susca A."/>
            <person name="Todd R.B."/>
            <person name="Tsang A."/>
            <person name="Unkles S.E."/>
            <person name="van de Wiele N."/>
            <person name="van Rossen-Uffink D."/>
            <person name="Oliveira J.V."/>
            <person name="Vesth T.C."/>
            <person name="Visser J."/>
            <person name="Yu J.-H."/>
            <person name="Zhou M."/>
            <person name="Andersen M.R."/>
            <person name="Archer D.B."/>
            <person name="Baker S.E."/>
            <person name="Benoit I."/>
            <person name="Brakhage A.A."/>
            <person name="Braus G.H."/>
            <person name="Fischer R."/>
            <person name="Frisvad J.C."/>
            <person name="Goldman G.H."/>
            <person name="Houbraken J."/>
            <person name="Oakley B."/>
            <person name="Pocsi I."/>
            <person name="Scazzocchio C."/>
            <person name="Seiboth B."/>
            <person name="vanKuyk P.A."/>
            <person name="Wortman J."/>
            <person name="Dyer P.S."/>
            <person name="Grigoriev I.V."/>
        </authorList>
    </citation>
    <scope>NUCLEOTIDE SEQUENCE [LARGE SCALE GENOMIC DNA]</scope>
    <source>
        <strain evidence="5">CBS 101740 / IMI 381727 / IBT 21946</strain>
    </source>
</reference>
<sequence>MIHKTGPELKHFIPVKPTKEPVEFVNLRTIDLGRYGEGAMARAELAEEIRLAMTTQGFFNLINHGLSEEDITRQVDIGHHVFSNTPREEKEKLKAPILEEGSYHGFKLRGHWRAGPAARDKVENFNVYRDLTLREQPSTLLPFAAEVQEFIDYTHKEILFKLLHLFALSLKLDDEHFFVKAHTYDKHDETWLRYMEYYDEFTDEEKKSTNGLWLGGHQDLTSLSLLFSQPMASLQVRDYDHNAEWKYVRHIPGAMIVNAGEVMLWWTGHYYKAAIYRVHEPPQDQKGHNRCSVFYFCLPNDDVVINTLLDQSPVLREAGVEMAHKPEDAPTSKEWCNGRIKITGQNAVWDKMNPNDRVMVEKVGKVTTKWFR</sequence>
<dbReference type="GeneID" id="93572639"/>
<dbReference type="Pfam" id="PF03171">
    <property type="entry name" value="2OG-FeII_Oxy"/>
    <property type="match status" value="1"/>
</dbReference>
<organism evidence="4 5">
    <name type="scientific">Aspergillus brasiliensis (strain CBS 101740 / IMI 381727 / IBT 21946)</name>
    <dbReference type="NCBI Taxonomy" id="767769"/>
    <lineage>
        <taxon>Eukaryota</taxon>
        <taxon>Fungi</taxon>
        <taxon>Dikarya</taxon>
        <taxon>Ascomycota</taxon>
        <taxon>Pezizomycotina</taxon>
        <taxon>Eurotiomycetes</taxon>
        <taxon>Eurotiomycetidae</taxon>
        <taxon>Eurotiales</taxon>
        <taxon>Aspergillaceae</taxon>
        <taxon>Aspergillus</taxon>
        <taxon>Aspergillus subgen. Circumdati</taxon>
    </lineage>
</organism>
<dbReference type="GO" id="GO:0044283">
    <property type="term" value="P:small molecule biosynthetic process"/>
    <property type="evidence" value="ECO:0007669"/>
    <property type="project" value="UniProtKB-ARBA"/>
</dbReference>
<dbReference type="PANTHER" id="PTHR47990">
    <property type="entry name" value="2-OXOGLUTARATE (2OG) AND FE(II)-DEPENDENT OXYGENASE SUPERFAMILY PROTEIN-RELATED"/>
    <property type="match status" value="1"/>
</dbReference>
<evidence type="ECO:0000256" key="2">
    <source>
        <dbReference type="RuleBase" id="RU003682"/>
    </source>
</evidence>
<dbReference type="OrthoDB" id="406156at2759"/>
<dbReference type="GO" id="GO:0046872">
    <property type="term" value="F:metal ion binding"/>
    <property type="evidence" value="ECO:0007669"/>
    <property type="project" value="UniProtKB-KW"/>
</dbReference>
<feature type="domain" description="Fe2OG dioxygenase" evidence="3">
    <location>
        <begin position="188"/>
        <end position="299"/>
    </location>
</feature>
<dbReference type="SUPFAM" id="SSF51197">
    <property type="entry name" value="Clavaminate synthase-like"/>
    <property type="match status" value="1"/>
</dbReference>
<evidence type="ECO:0000313" key="4">
    <source>
        <dbReference type="EMBL" id="OJJ66109.1"/>
    </source>
</evidence>
<dbReference type="GO" id="GO:0016491">
    <property type="term" value="F:oxidoreductase activity"/>
    <property type="evidence" value="ECO:0007669"/>
    <property type="project" value="UniProtKB-KW"/>
</dbReference>
<dbReference type="OMA" id="KYYPRTE"/>
<dbReference type="InterPro" id="IPR027443">
    <property type="entry name" value="IPNS-like_sf"/>
</dbReference>
<dbReference type="AlphaFoldDB" id="A0A1L9U385"/>
<proteinExistence type="inferred from homology"/>
<protein>
    <recommendedName>
        <fullName evidence="3">Fe2OG dioxygenase domain-containing protein</fullName>
    </recommendedName>
</protein>
<keyword evidence="2" id="KW-0560">Oxidoreductase</keyword>
<dbReference type="STRING" id="767769.A0A1L9U385"/>
<dbReference type="PRINTS" id="PR00682">
    <property type="entry name" value="IPNSYNTHASE"/>
</dbReference>
<dbReference type="Proteomes" id="UP000184499">
    <property type="component" value="Unassembled WGS sequence"/>
</dbReference>
<evidence type="ECO:0000256" key="1">
    <source>
        <dbReference type="ARBA" id="ARBA00008056"/>
    </source>
</evidence>
<dbReference type="PROSITE" id="PS51471">
    <property type="entry name" value="FE2OG_OXY"/>
    <property type="match status" value="1"/>
</dbReference>
<dbReference type="RefSeq" id="XP_067473359.1">
    <property type="nucleotide sequence ID" value="XM_067620151.1"/>
</dbReference>
<dbReference type="VEuPathDB" id="FungiDB:ASPBRDRAFT_189147"/>
<name>A0A1L9U385_ASPBC</name>
<dbReference type="InterPro" id="IPR044861">
    <property type="entry name" value="IPNS-like_FE2OG_OXY"/>
</dbReference>
<dbReference type="Gene3D" id="2.60.120.330">
    <property type="entry name" value="B-lactam Antibiotic, Isopenicillin N Synthase, Chain"/>
    <property type="match status" value="1"/>
</dbReference>
<evidence type="ECO:0000313" key="5">
    <source>
        <dbReference type="Proteomes" id="UP000184499"/>
    </source>
</evidence>
<keyword evidence="5" id="KW-1185">Reference proteome</keyword>